<protein>
    <submittedName>
        <fullName evidence="1">Uncharacterized protein</fullName>
    </submittedName>
</protein>
<reference evidence="1 2" key="1">
    <citation type="submission" date="2018-09" db="EMBL/GenBank/DDBJ databases">
        <title>Complete genome sequence of Euzebya sp. DY32-46 isolated from seawater of Pacific Ocean.</title>
        <authorList>
            <person name="Xu L."/>
            <person name="Wu Y.-H."/>
            <person name="Xu X.-W."/>
        </authorList>
    </citation>
    <scope>NUCLEOTIDE SEQUENCE [LARGE SCALE GENOMIC DNA]</scope>
    <source>
        <strain evidence="1 2">DY32-46</strain>
    </source>
</reference>
<evidence type="ECO:0000313" key="2">
    <source>
        <dbReference type="Proteomes" id="UP000264006"/>
    </source>
</evidence>
<name>A0A346XRF6_9ACTN</name>
<gene>
    <name evidence="1" type="ORF">DVS28_a0095</name>
</gene>
<dbReference type="Proteomes" id="UP000264006">
    <property type="component" value="Chromosome"/>
</dbReference>
<dbReference type="AlphaFoldDB" id="A0A346XRF6"/>
<proteinExistence type="predicted"/>
<dbReference type="KEGG" id="euz:DVS28_a0095"/>
<organism evidence="1 2">
    <name type="scientific">Euzebya pacifica</name>
    <dbReference type="NCBI Taxonomy" id="1608957"/>
    <lineage>
        <taxon>Bacteria</taxon>
        <taxon>Bacillati</taxon>
        <taxon>Actinomycetota</taxon>
        <taxon>Nitriliruptoria</taxon>
        <taxon>Euzebyales</taxon>
    </lineage>
</organism>
<dbReference type="RefSeq" id="WP_114589698.1">
    <property type="nucleotide sequence ID" value="NZ_CP031165.1"/>
</dbReference>
<accession>A0A346XRF6</accession>
<evidence type="ECO:0000313" key="1">
    <source>
        <dbReference type="EMBL" id="AXV04803.1"/>
    </source>
</evidence>
<dbReference type="OrthoDB" id="9821057at2"/>
<keyword evidence="2" id="KW-1185">Reference proteome</keyword>
<sequence>MTDRYDGREAPPPVPIDVPPIVGANPWGAPPGWRIEHGLPLVERRDYLPWAVVRGDVPPEVVYPGTAETATEVLLVDGPFMGRPVRFGARFDDDGVLVGLECHRLAHWAWPDVPAVGLSPQVRTHLAAALGLPTTHRTDRQQPADEYDVGWLHARHEVRYSPSSRDAMDDSWDEALVITVRAGGS</sequence>
<dbReference type="EMBL" id="CP031165">
    <property type="protein sequence ID" value="AXV04803.1"/>
    <property type="molecule type" value="Genomic_DNA"/>
</dbReference>